<organism evidence="2 3">
    <name type="scientific">Trichoderma asperellum (strain ATCC 204424 / CBS 433.97 / NBRC 101777)</name>
    <dbReference type="NCBI Taxonomy" id="1042311"/>
    <lineage>
        <taxon>Eukaryota</taxon>
        <taxon>Fungi</taxon>
        <taxon>Dikarya</taxon>
        <taxon>Ascomycota</taxon>
        <taxon>Pezizomycotina</taxon>
        <taxon>Sordariomycetes</taxon>
        <taxon>Hypocreomycetidae</taxon>
        <taxon>Hypocreales</taxon>
        <taxon>Hypocreaceae</taxon>
        <taxon>Trichoderma</taxon>
    </lineage>
</organism>
<dbReference type="Proteomes" id="UP000240493">
    <property type="component" value="Unassembled WGS sequence"/>
</dbReference>
<keyword evidence="1" id="KW-0812">Transmembrane</keyword>
<sequence length="62" mass="6957">MEAHESLSSSFCFYNLFSCFATVSRVLLFYYSLQRDSLVFPQVFRILSTAAEAASAVSSTRC</sequence>
<proteinExistence type="predicted"/>
<keyword evidence="3" id="KW-1185">Reference proteome</keyword>
<gene>
    <name evidence="2" type="ORF">M441DRAFT_59168</name>
</gene>
<name>A0A2T3Z6J8_TRIA4</name>
<feature type="transmembrane region" description="Helical" evidence="1">
    <location>
        <begin position="12"/>
        <end position="33"/>
    </location>
</feature>
<evidence type="ECO:0000256" key="1">
    <source>
        <dbReference type="SAM" id="Phobius"/>
    </source>
</evidence>
<dbReference type="EMBL" id="KZ679263">
    <property type="protein sequence ID" value="PTB40422.1"/>
    <property type="molecule type" value="Genomic_DNA"/>
</dbReference>
<accession>A0A2T3Z6J8</accession>
<evidence type="ECO:0000313" key="2">
    <source>
        <dbReference type="EMBL" id="PTB40422.1"/>
    </source>
</evidence>
<protein>
    <submittedName>
        <fullName evidence="2">Uncharacterized protein</fullName>
    </submittedName>
</protein>
<dbReference type="AlphaFoldDB" id="A0A2T3Z6J8"/>
<keyword evidence="1" id="KW-1133">Transmembrane helix</keyword>
<evidence type="ECO:0000313" key="3">
    <source>
        <dbReference type="Proteomes" id="UP000240493"/>
    </source>
</evidence>
<reference evidence="2 3" key="1">
    <citation type="submission" date="2016-07" db="EMBL/GenBank/DDBJ databases">
        <title>Multiple horizontal gene transfer events from other fungi enriched the ability of initially mycotrophic Trichoderma (Ascomycota) to feed on dead plant biomass.</title>
        <authorList>
            <consortium name="DOE Joint Genome Institute"/>
            <person name="Aerts A."/>
            <person name="Atanasova L."/>
            <person name="Chenthamara K."/>
            <person name="Zhang J."/>
            <person name="Grujic M."/>
            <person name="Henrissat B."/>
            <person name="Kuo A."/>
            <person name="Salamov A."/>
            <person name="Lipzen A."/>
            <person name="Labutti K."/>
            <person name="Barry K."/>
            <person name="Miao Y."/>
            <person name="Rahimi M.J."/>
            <person name="Shen Q."/>
            <person name="Grigoriev I.V."/>
            <person name="Kubicek C.P."/>
            <person name="Druzhinina I.S."/>
        </authorList>
    </citation>
    <scope>NUCLEOTIDE SEQUENCE [LARGE SCALE GENOMIC DNA]</scope>
    <source>
        <strain evidence="2 3">CBS 433.97</strain>
    </source>
</reference>
<keyword evidence="1" id="KW-0472">Membrane</keyword>